<evidence type="ECO:0000259" key="8">
    <source>
        <dbReference type="PROSITE" id="PS50850"/>
    </source>
</evidence>
<dbReference type="Proteomes" id="UP000199727">
    <property type="component" value="Unassembled WGS sequence"/>
</dbReference>
<feature type="transmembrane region" description="Helical" evidence="7">
    <location>
        <begin position="549"/>
        <end position="570"/>
    </location>
</feature>
<feature type="transmembrane region" description="Helical" evidence="7">
    <location>
        <begin position="520"/>
        <end position="543"/>
    </location>
</feature>
<dbReference type="AlphaFoldDB" id="A0A854QE39"/>
<feature type="transmembrane region" description="Helical" evidence="7">
    <location>
        <begin position="405"/>
        <end position="425"/>
    </location>
</feature>
<dbReference type="Gene3D" id="1.20.1250.20">
    <property type="entry name" value="MFS general substrate transporter like domains"/>
    <property type="match status" value="1"/>
</dbReference>
<evidence type="ECO:0000256" key="5">
    <source>
        <dbReference type="ARBA" id="ARBA00023136"/>
    </source>
</evidence>
<feature type="compositionally biased region" description="Polar residues" evidence="6">
    <location>
        <begin position="82"/>
        <end position="108"/>
    </location>
</feature>
<evidence type="ECO:0000256" key="7">
    <source>
        <dbReference type="SAM" id="Phobius"/>
    </source>
</evidence>
<keyword evidence="4 7" id="KW-1133">Transmembrane helix</keyword>
<dbReference type="FunFam" id="1.20.1720.10:FF:000009">
    <property type="entry name" value="MFS multidrug transporter"/>
    <property type="match status" value="1"/>
</dbReference>
<keyword evidence="3 7" id="KW-0812">Transmembrane</keyword>
<comment type="caution">
    <text evidence="9">The sequence shown here is derived from an EMBL/GenBank/DDBJ whole genome shotgun (WGS) entry which is preliminary data.</text>
</comment>
<evidence type="ECO:0000256" key="3">
    <source>
        <dbReference type="ARBA" id="ARBA00022692"/>
    </source>
</evidence>
<dbReference type="GO" id="GO:0005886">
    <property type="term" value="C:plasma membrane"/>
    <property type="evidence" value="ECO:0007669"/>
    <property type="project" value="TreeGrafter"/>
</dbReference>
<sequence>MGELNQTPPSTKQIDSVDNKRPHSSDTRSEDETLHDELHSKIQHGEKVAYEERNDTNGGTLAHPDPITDNMESAPSSGPERQIQNSQDALSPQPSKVHNSPSTPFAPLQQTLSQRPYSAFSKSTKLLLVALGGIAAIFSPISSNIFVPAIPTLAGAFNRSESDISQAVTVYLVFQAITPSFFGSMSDSFGRRPLYIATLIVYLGANIGLALMPTTKYWLLLFLRALQSTGGSAVISIGYGCIADVSEPRERGKYAAAFQMGAMAGPAFGPLLGGILTQGLGWRSIFWFLAIADGVVLIPLIFFLPETLRSLVGDGSIPPPALSASPVELYQRRKLAKKMAETGQELEPVQRPPPKPYRPFSTFAILLVPEIFLTFFFASLLYLQFYASLTLFSTALKNSYGLSELKIGLCYLPSGIGSIISSQLNGRQLDYYFHREERRVGGDYRAKPEEFNIEKTRIRCLFPFAVCSCLATVAQGWCLQAKANLGATLVMNFLVGLGSGTIGSVTVYGQDIKSNKGGAVSAALNLVRCIFGAIGVASIQSMYNTLGAGWTFVLLTGLVVIASPLPIVVIKKGRGWRDTRKEKRESKKEKKEAKKEKKKGEAGMTERQANASDAETGTKSQVVNRTNVDAGVGTKV</sequence>
<feature type="transmembrane region" description="Helical" evidence="7">
    <location>
        <begin position="460"/>
        <end position="477"/>
    </location>
</feature>
<dbReference type="Gene3D" id="1.20.1720.10">
    <property type="entry name" value="Multidrug resistance protein D"/>
    <property type="match status" value="1"/>
</dbReference>
<accession>A0A854QE39</accession>
<feature type="transmembrane region" description="Helical" evidence="7">
    <location>
        <begin position="218"/>
        <end position="242"/>
    </location>
</feature>
<protein>
    <recommendedName>
        <fullName evidence="8">Major facilitator superfamily (MFS) profile domain-containing protein</fullName>
    </recommendedName>
</protein>
<feature type="transmembrane region" description="Helical" evidence="7">
    <location>
        <begin position="194"/>
        <end position="212"/>
    </location>
</feature>
<evidence type="ECO:0000256" key="6">
    <source>
        <dbReference type="SAM" id="MobiDB-lite"/>
    </source>
</evidence>
<gene>
    <name evidence="9" type="ORF">C361_04771</name>
</gene>
<feature type="transmembrane region" description="Helical" evidence="7">
    <location>
        <begin position="285"/>
        <end position="304"/>
    </location>
</feature>
<dbReference type="GO" id="GO:0022857">
    <property type="term" value="F:transmembrane transporter activity"/>
    <property type="evidence" value="ECO:0007669"/>
    <property type="project" value="InterPro"/>
</dbReference>
<dbReference type="EMBL" id="AMKT01000059">
    <property type="protein sequence ID" value="OXG17776.1"/>
    <property type="molecule type" value="Genomic_DNA"/>
</dbReference>
<dbReference type="InterPro" id="IPR036259">
    <property type="entry name" value="MFS_trans_sf"/>
</dbReference>
<dbReference type="Pfam" id="PF07690">
    <property type="entry name" value="MFS_1"/>
    <property type="match status" value="1"/>
</dbReference>
<feature type="compositionally biased region" description="Polar residues" evidence="6">
    <location>
        <begin position="1"/>
        <end position="14"/>
    </location>
</feature>
<comment type="subcellular location">
    <subcellularLocation>
        <location evidence="1">Membrane</location>
        <topology evidence="1">Multi-pass membrane protein</topology>
    </subcellularLocation>
</comment>
<evidence type="ECO:0000313" key="9">
    <source>
        <dbReference type="EMBL" id="OXG17776.1"/>
    </source>
</evidence>
<evidence type="ECO:0000256" key="4">
    <source>
        <dbReference type="ARBA" id="ARBA00022989"/>
    </source>
</evidence>
<organism evidence="9 10">
    <name type="scientific">Cryptococcus neoformans Tu259-1</name>
    <dbReference type="NCBI Taxonomy" id="1230072"/>
    <lineage>
        <taxon>Eukaryota</taxon>
        <taxon>Fungi</taxon>
        <taxon>Dikarya</taxon>
        <taxon>Basidiomycota</taxon>
        <taxon>Agaricomycotina</taxon>
        <taxon>Tremellomycetes</taxon>
        <taxon>Tremellales</taxon>
        <taxon>Cryptococcaceae</taxon>
        <taxon>Cryptococcus</taxon>
        <taxon>Cryptococcus neoformans species complex</taxon>
    </lineage>
</organism>
<feature type="domain" description="Major facilitator superfamily (MFS) profile" evidence="8">
    <location>
        <begin position="128"/>
        <end position="574"/>
    </location>
</feature>
<dbReference type="PANTHER" id="PTHR23502:SF51">
    <property type="entry name" value="QUINIDINE RESISTANCE PROTEIN 1-RELATED"/>
    <property type="match status" value="1"/>
</dbReference>
<feature type="compositionally biased region" description="Basic and acidic residues" evidence="6">
    <location>
        <begin position="15"/>
        <end position="55"/>
    </location>
</feature>
<keyword evidence="2" id="KW-0813">Transport</keyword>
<feature type="transmembrane region" description="Helical" evidence="7">
    <location>
        <begin position="360"/>
        <end position="385"/>
    </location>
</feature>
<feature type="transmembrane region" description="Helical" evidence="7">
    <location>
        <begin position="126"/>
        <end position="152"/>
    </location>
</feature>
<feature type="transmembrane region" description="Helical" evidence="7">
    <location>
        <begin position="254"/>
        <end position="273"/>
    </location>
</feature>
<reference evidence="9 10" key="1">
    <citation type="submission" date="2017-06" db="EMBL/GenBank/DDBJ databases">
        <title>Global population genomics of the pathogenic fungus Cryptococcus neoformans var. grubii.</title>
        <authorList>
            <person name="Cuomo C."/>
            <person name="Litvintseva A."/>
            <person name="Chen Y."/>
            <person name="Young S."/>
            <person name="Zeng Q."/>
            <person name="Chapman S."/>
            <person name="Gujja S."/>
            <person name="Saif S."/>
            <person name="Birren B."/>
        </authorList>
    </citation>
    <scope>NUCLEOTIDE SEQUENCE [LARGE SCALE GENOMIC DNA]</scope>
    <source>
        <strain evidence="9 10">Tu259-1</strain>
    </source>
</reference>
<dbReference type="PROSITE" id="PS50850">
    <property type="entry name" value="MFS"/>
    <property type="match status" value="1"/>
</dbReference>
<keyword evidence="5 7" id="KW-0472">Membrane</keyword>
<name>A0A854QE39_CRYNE</name>
<proteinExistence type="predicted"/>
<dbReference type="PANTHER" id="PTHR23502">
    <property type="entry name" value="MAJOR FACILITATOR SUPERFAMILY"/>
    <property type="match status" value="1"/>
</dbReference>
<feature type="compositionally biased region" description="Basic and acidic residues" evidence="6">
    <location>
        <begin position="576"/>
        <end position="601"/>
    </location>
</feature>
<feature type="compositionally biased region" description="Polar residues" evidence="6">
    <location>
        <begin position="607"/>
        <end position="627"/>
    </location>
</feature>
<evidence type="ECO:0000313" key="10">
    <source>
        <dbReference type="Proteomes" id="UP000199727"/>
    </source>
</evidence>
<dbReference type="InterPro" id="IPR020846">
    <property type="entry name" value="MFS_dom"/>
</dbReference>
<dbReference type="InterPro" id="IPR011701">
    <property type="entry name" value="MFS"/>
</dbReference>
<dbReference type="OrthoDB" id="440553at2759"/>
<feature type="region of interest" description="Disordered" evidence="6">
    <location>
        <begin position="1"/>
        <end position="108"/>
    </location>
</feature>
<evidence type="ECO:0000256" key="1">
    <source>
        <dbReference type="ARBA" id="ARBA00004141"/>
    </source>
</evidence>
<dbReference type="CDD" id="cd17323">
    <property type="entry name" value="MFS_Tpo1_MDR_like"/>
    <property type="match status" value="1"/>
</dbReference>
<dbReference type="SUPFAM" id="SSF103473">
    <property type="entry name" value="MFS general substrate transporter"/>
    <property type="match status" value="1"/>
</dbReference>
<feature type="transmembrane region" description="Helical" evidence="7">
    <location>
        <begin position="489"/>
        <end position="508"/>
    </location>
</feature>
<feature type="transmembrane region" description="Helical" evidence="7">
    <location>
        <begin position="164"/>
        <end position="182"/>
    </location>
</feature>
<feature type="region of interest" description="Disordered" evidence="6">
    <location>
        <begin position="576"/>
        <end position="636"/>
    </location>
</feature>
<evidence type="ECO:0000256" key="2">
    <source>
        <dbReference type="ARBA" id="ARBA00022448"/>
    </source>
</evidence>